<feature type="active site" description="Proton donor" evidence="1">
    <location>
        <position position="26"/>
    </location>
</feature>
<dbReference type="EMBL" id="LGTL01000029">
    <property type="protein sequence ID" value="KPA74392.1"/>
    <property type="molecule type" value="Genomic_DNA"/>
</dbReference>
<gene>
    <name evidence="4" type="ORF">ABB37_09098</name>
</gene>
<evidence type="ECO:0000313" key="5">
    <source>
        <dbReference type="Proteomes" id="UP000037923"/>
    </source>
</evidence>
<name>A0A0N0DR96_LEPPY</name>
<dbReference type="Pfam" id="PF13344">
    <property type="entry name" value="Hydrolase_6"/>
    <property type="match status" value="1"/>
</dbReference>
<evidence type="ECO:0000256" key="2">
    <source>
        <dbReference type="PIRSR" id="PIRSR000915-2"/>
    </source>
</evidence>
<evidence type="ECO:0000256" key="1">
    <source>
        <dbReference type="PIRSR" id="PIRSR000915-1"/>
    </source>
</evidence>
<dbReference type="PIRSF" id="PIRSF000915">
    <property type="entry name" value="PGP-type_phosphatase"/>
    <property type="match status" value="1"/>
</dbReference>
<organism evidence="4 5">
    <name type="scientific">Leptomonas pyrrhocoris</name>
    <name type="common">Firebug parasite</name>
    <dbReference type="NCBI Taxonomy" id="157538"/>
    <lineage>
        <taxon>Eukaryota</taxon>
        <taxon>Discoba</taxon>
        <taxon>Euglenozoa</taxon>
        <taxon>Kinetoplastea</taxon>
        <taxon>Metakinetoplastina</taxon>
        <taxon>Trypanosomatida</taxon>
        <taxon>Trypanosomatidae</taxon>
        <taxon>Leishmaniinae</taxon>
        <taxon>Leptomonas</taxon>
    </lineage>
</organism>
<dbReference type="GO" id="GO:0016791">
    <property type="term" value="F:phosphatase activity"/>
    <property type="evidence" value="ECO:0007669"/>
    <property type="project" value="TreeGrafter"/>
</dbReference>
<comment type="cofactor">
    <cofactor evidence="3">
        <name>Mg(2+)</name>
        <dbReference type="ChEBI" id="CHEBI:18420"/>
    </cofactor>
    <text evidence="3">Divalent metal ions. Mg(2+) is the most effective.</text>
</comment>
<dbReference type="InterPro" id="IPR036412">
    <property type="entry name" value="HAD-like_sf"/>
</dbReference>
<keyword evidence="3" id="KW-0460">Magnesium</keyword>
<dbReference type="Gene3D" id="3.40.50.1000">
    <property type="entry name" value="HAD superfamily/HAD-like"/>
    <property type="match status" value="2"/>
</dbReference>
<reference evidence="4 5" key="1">
    <citation type="submission" date="2015-07" db="EMBL/GenBank/DDBJ databases">
        <title>High-quality genome of monoxenous trypanosomatid Leptomonas pyrrhocoris.</title>
        <authorList>
            <person name="Flegontov P."/>
            <person name="Butenko A."/>
            <person name="Firsov S."/>
            <person name="Vlcek C."/>
            <person name="Logacheva M.D."/>
            <person name="Field M."/>
            <person name="Filatov D."/>
            <person name="Flegontova O."/>
            <person name="Gerasimov E."/>
            <person name="Jackson A.P."/>
            <person name="Kelly S."/>
            <person name="Opperdoes F."/>
            <person name="O'Reilly A."/>
            <person name="Votypka J."/>
            <person name="Yurchenko V."/>
            <person name="Lukes J."/>
        </authorList>
    </citation>
    <scope>NUCLEOTIDE SEQUENCE [LARGE SCALE GENOMIC DNA]</scope>
    <source>
        <strain evidence="4">H10</strain>
    </source>
</reference>
<evidence type="ECO:0000256" key="3">
    <source>
        <dbReference type="PIRSR" id="PIRSR000915-3"/>
    </source>
</evidence>
<dbReference type="OrthoDB" id="413953at2759"/>
<dbReference type="VEuPathDB" id="TriTrypDB:LpyrH10_29_0130"/>
<dbReference type="Proteomes" id="UP000037923">
    <property type="component" value="Unassembled WGS sequence"/>
</dbReference>
<dbReference type="GO" id="GO:0005737">
    <property type="term" value="C:cytoplasm"/>
    <property type="evidence" value="ECO:0007669"/>
    <property type="project" value="TreeGrafter"/>
</dbReference>
<dbReference type="PANTHER" id="PTHR19288:SF46">
    <property type="entry name" value="HALOACID DEHALOGENASE-LIKE HYDROLASE DOMAIN-CONTAINING PROTEIN 2"/>
    <property type="match status" value="1"/>
</dbReference>
<feature type="active site" description="Nucleophile" evidence="1">
    <location>
        <position position="24"/>
    </location>
</feature>
<dbReference type="GO" id="GO:0046872">
    <property type="term" value="F:metal ion binding"/>
    <property type="evidence" value="ECO:0007669"/>
    <property type="project" value="UniProtKB-KW"/>
</dbReference>
<sequence length="344" mass="37358">MAVTLSTNAQVADLLDDVDYFLLDLDGVVLLGDSVIPHIPETLRHLRESGKQIRFISNTILLEREGLMRHLHAAGIAGVAMHEIYTAAYTCALYLQENFAQREDHLIHRNVFVLGPSGLNNEVQSMLAAGYSTYGPELTSIPYSPDLVARAWTEPLLPLPSHTDENNHPHPLKKTKISLKELDPVAVVVGVDYNMNMTEMACAVALLQCTTARFVATNPDPADPAGARLLLLPSSGAIVAAVQTAVGRAPDVLCGKPSPTMGLLLMEKEAQEGRRVDPQRAVMVGDRLMTDICFGKKIGVRTALALSGTQKLRDLTELMERGATDELPDYVIESLAVFLPKSSS</sequence>
<proteinExistence type="predicted"/>
<evidence type="ECO:0000313" key="4">
    <source>
        <dbReference type="EMBL" id="KPA74392.1"/>
    </source>
</evidence>
<dbReference type="Pfam" id="PF13242">
    <property type="entry name" value="Hydrolase_like"/>
    <property type="match status" value="1"/>
</dbReference>
<protein>
    <submittedName>
        <fullName evidence="4">Putative p-nitrophenylphosphatase</fullName>
    </submittedName>
</protein>
<dbReference type="InterPro" id="IPR006357">
    <property type="entry name" value="HAD-SF_hydro_IIA"/>
</dbReference>
<accession>A0A0N0DR96</accession>
<dbReference type="InterPro" id="IPR023214">
    <property type="entry name" value="HAD_sf"/>
</dbReference>
<feature type="binding site" evidence="2">
    <location>
        <position position="256"/>
    </location>
    <ligand>
        <name>substrate</name>
    </ligand>
</feature>
<dbReference type="RefSeq" id="XP_015652831.1">
    <property type="nucleotide sequence ID" value="XM_015808378.1"/>
</dbReference>
<dbReference type="OMA" id="CETDIKF"/>
<dbReference type="PANTHER" id="PTHR19288">
    <property type="entry name" value="4-NITROPHENYLPHOSPHATASE-RELATED"/>
    <property type="match status" value="1"/>
</dbReference>
<comment type="caution">
    <text evidence="4">The sequence shown here is derived from an EMBL/GenBank/DDBJ whole genome shotgun (WGS) entry which is preliminary data.</text>
</comment>
<feature type="binding site" evidence="3">
    <location>
        <position position="24"/>
    </location>
    <ligand>
        <name>Mg(2+)</name>
        <dbReference type="ChEBI" id="CHEBI:18420"/>
    </ligand>
</feature>
<dbReference type="GeneID" id="26909381"/>
<dbReference type="SUPFAM" id="SSF56784">
    <property type="entry name" value="HAD-like"/>
    <property type="match status" value="1"/>
</dbReference>
<feature type="binding site" evidence="3">
    <location>
        <position position="26"/>
    </location>
    <ligand>
        <name>Mg(2+)</name>
        <dbReference type="ChEBI" id="CHEBI:18420"/>
    </ligand>
</feature>
<dbReference type="AlphaFoldDB" id="A0A0N0DR96"/>
<feature type="binding site" evidence="3">
    <location>
        <position position="286"/>
    </location>
    <ligand>
        <name>Mg(2+)</name>
        <dbReference type="ChEBI" id="CHEBI:18420"/>
    </ligand>
</feature>
<keyword evidence="3" id="KW-0479">Metal-binding</keyword>
<keyword evidence="5" id="KW-1185">Reference proteome</keyword>
<dbReference type="NCBIfam" id="TIGR01460">
    <property type="entry name" value="HAD-SF-IIA"/>
    <property type="match status" value="1"/>
</dbReference>